<gene>
    <name evidence="4" type="ORF">AWU65_22940</name>
</gene>
<evidence type="ECO:0000313" key="4">
    <source>
        <dbReference type="EMBL" id="KZS48583.1"/>
    </source>
</evidence>
<sequence length="115" mass="12887">MREELNTAEPDNKRELMVQIWYPASPSAKGNKAPYDAYPDIFEDGYSQALHMPKMLFKNLGLIKTRAVEATELSDTAPAYPVLLFSHGFNGVKNQNTFQIEQLASHGYIVIGIDP</sequence>
<evidence type="ECO:0000313" key="5">
    <source>
        <dbReference type="Proteomes" id="UP000076796"/>
    </source>
</evidence>
<dbReference type="PANTHER" id="PTHR10272:SF0">
    <property type="entry name" value="PLATELET-ACTIVATING FACTOR ACETYLHYDROLASE"/>
    <property type="match status" value="1"/>
</dbReference>
<evidence type="ECO:0000256" key="3">
    <source>
        <dbReference type="ARBA" id="ARBA00023098"/>
    </source>
</evidence>
<dbReference type="Pfam" id="PF03403">
    <property type="entry name" value="PAF-AH_p_II"/>
    <property type="match status" value="1"/>
</dbReference>
<dbReference type="Gene3D" id="3.40.50.1820">
    <property type="entry name" value="alpha/beta hydrolase"/>
    <property type="match status" value="1"/>
</dbReference>
<dbReference type="InterPro" id="IPR029058">
    <property type="entry name" value="AB_hydrolase_fold"/>
</dbReference>
<keyword evidence="3" id="KW-0443">Lipid metabolism</keyword>
<dbReference type="GO" id="GO:0016042">
    <property type="term" value="P:lipid catabolic process"/>
    <property type="evidence" value="ECO:0007669"/>
    <property type="project" value="UniProtKB-KW"/>
</dbReference>
<dbReference type="EMBL" id="LWMH01000001">
    <property type="protein sequence ID" value="KZS48583.1"/>
    <property type="molecule type" value="Genomic_DNA"/>
</dbReference>
<keyword evidence="5" id="KW-1185">Reference proteome</keyword>
<dbReference type="GeneID" id="97555858"/>
<protein>
    <recommendedName>
        <fullName evidence="6">1-alkyl-2-acetylglycerophosphocholine esterase</fullName>
    </recommendedName>
</protein>
<evidence type="ECO:0008006" key="6">
    <source>
        <dbReference type="Google" id="ProtNLM"/>
    </source>
</evidence>
<keyword evidence="2" id="KW-0442">Lipid degradation</keyword>
<organism evidence="4 5">
    <name type="scientific">Paenibacillus glucanolyticus</name>
    <dbReference type="NCBI Taxonomy" id="59843"/>
    <lineage>
        <taxon>Bacteria</taxon>
        <taxon>Bacillati</taxon>
        <taxon>Bacillota</taxon>
        <taxon>Bacilli</taxon>
        <taxon>Bacillales</taxon>
        <taxon>Paenibacillaceae</taxon>
        <taxon>Paenibacillus</taxon>
    </lineage>
</organism>
<dbReference type="GO" id="GO:0003847">
    <property type="term" value="F:1-alkyl-2-acetylglycerophosphocholine esterase activity"/>
    <property type="evidence" value="ECO:0007669"/>
    <property type="project" value="TreeGrafter"/>
</dbReference>
<dbReference type="SUPFAM" id="SSF53474">
    <property type="entry name" value="alpha/beta-Hydrolases"/>
    <property type="match status" value="1"/>
</dbReference>
<proteinExistence type="predicted"/>
<accession>A0A163LYG1</accession>
<reference evidence="4" key="1">
    <citation type="journal article" date="2016" name="Genome Announc.">
        <title>Draft genomes of two strains of Paenibacillus glucanolyticus with capability to degrade lignocellulose.</title>
        <authorList>
            <person name="Mathews S.L."/>
            <person name="Pawlak J."/>
            <person name="Grunden A.M."/>
        </authorList>
    </citation>
    <scope>NUCLEOTIDE SEQUENCE [LARGE SCALE GENOMIC DNA]</scope>
    <source>
        <strain evidence="4">SLM1</strain>
    </source>
</reference>
<dbReference type="RefSeq" id="WP_063479431.1">
    <property type="nucleotide sequence ID" value="NZ_CP147845.1"/>
</dbReference>
<evidence type="ECO:0000256" key="2">
    <source>
        <dbReference type="ARBA" id="ARBA00022963"/>
    </source>
</evidence>
<evidence type="ECO:0000256" key="1">
    <source>
        <dbReference type="ARBA" id="ARBA00022801"/>
    </source>
</evidence>
<comment type="caution">
    <text evidence="4">The sequence shown here is derived from an EMBL/GenBank/DDBJ whole genome shotgun (WGS) entry which is preliminary data.</text>
</comment>
<name>A0A163LYG1_9BACL</name>
<dbReference type="AlphaFoldDB" id="A0A163LYG1"/>
<dbReference type="Proteomes" id="UP000076796">
    <property type="component" value="Unassembled WGS sequence"/>
</dbReference>
<dbReference type="PANTHER" id="PTHR10272">
    <property type="entry name" value="PLATELET-ACTIVATING FACTOR ACETYLHYDROLASE"/>
    <property type="match status" value="1"/>
</dbReference>
<keyword evidence="1" id="KW-0378">Hydrolase</keyword>